<protein>
    <submittedName>
        <fullName evidence="2">Uncharacterized protein</fullName>
    </submittedName>
</protein>
<keyword evidence="1" id="KW-0732">Signal</keyword>
<dbReference type="RefSeq" id="WP_217744541.1">
    <property type="nucleotide sequence ID" value="NZ_JAHOEI010000110.1"/>
</dbReference>
<evidence type="ECO:0000313" key="3">
    <source>
        <dbReference type="Proteomes" id="UP001196765"/>
    </source>
</evidence>
<name>A0AAW4N649_9BACT</name>
<dbReference type="EMBL" id="JAHOEI010000110">
    <property type="protein sequence ID" value="MBV3389183.1"/>
    <property type="molecule type" value="Genomic_DNA"/>
</dbReference>
<proteinExistence type="predicted"/>
<dbReference type="Proteomes" id="UP001196765">
    <property type="component" value="Unassembled WGS sequence"/>
</dbReference>
<comment type="caution">
    <text evidence="2">The sequence shown here is derived from an EMBL/GenBank/DDBJ whole genome shotgun (WGS) entry which is preliminary data.</text>
</comment>
<gene>
    <name evidence="2" type="ORF">KSW82_15775</name>
</gene>
<organism evidence="2 3">
    <name type="scientific">Segatella copri</name>
    <dbReference type="NCBI Taxonomy" id="165179"/>
    <lineage>
        <taxon>Bacteria</taxon>
        <taxon>Pseudomonadati</taxon>
        <taxon>Bacteroidota</taxon>
        <taxon>Bacteroidia</taxon>
        <taxon>Bacteroidales</taxon>
        <taxon>Prevotellaceae</taxon>
        <taxon>Segatella</taxon>
    </lineage>
</organism>
<sequence>MKLRLIYTFLMFVVACTVFAQGKNPKIMVVPMDTWCQERGFWNVYENQGEIKGAPNYEQAVQDSRELMLVISKINSLMSDRGFPLADLSQTIKNNIRRTARNTLTTSKTSGSSLVVTALDELNRQAKADILIEVDFSYNTVGPKHSVTYNLRALDAYTGKQVAGVDGTGTPTFTSEIPVLLEEAVVGHMDNFISRLQAYFDDCRENGREVVIEIGVFDNGSGINLESEYGGSELSEVIENWMAENTVKHQYLTSESTESTMLFENVRIPLVKENGMPKDAGSFANELRKFLKTKYGIESKNNSPSLGYAQIIIGEK</sequence>
<dbReference type="Pfam" id="PF19672">
    <property type="entry name" value="DUF6175"/>
    <property type="match status" value="1"/>
</dbReference>
<dbReference type="PROSITE" id="PS51257">
    <property type="entry name" value="PROKAR_LIPOPROTEIN"/>
    <property type="match status" value="1"/>
</dbReference>
<evidence type="ECO:0000313" key="2">
    <source>
        <dbReference type="EMBL" id="MBV3389183.1"/>
    </source>
</evidence>
<reference evidence="2" key="1">
    <citation type="submission" date="2021-06" db="EMBL/GenBank/DDBJ databases">
        <title>Collection of gut derived symbiotic bacterial strains cultured from healthy donors.</title>
        <authorList>
            <person name="Lin H."/>
            <person name="Littmann E."/>
            <person name="Pamer E.G."/>
        </authorList>
    </citation>
    <scope>NUCLEOTIDE SEQUENCE</scope>
    <source>
        <strain evidence="2">MSK.21.74</strain>
    </source>
</reference>
<feature type="signal peptide" evidence="1">
    <location>
        <begin position="1"/>
        <end position="20"/>
    </location>
</feature>
<feature type="chain" id="PRO_5043431033" evidence="1">
    <location>
        <begin position="21"/>
        <end position="316"/>
    </location>
</feature>
<dbReference type="InterPro" id="IPR046173">
    <property type="entry name" value="DUF6175"/>
</dbReference>
<evidence type="ECO:0000256" key="1">
    <source>
        <dbReference type="SAM" id="SignalP"/>
    </source>
</evidence>
<dbReference type="AlphaFoldDB" id="A0AAW4N649"/>
<accession>A0AAW4N649</accession>